<dbReference type="AlphaFoldDB" id="A0AAC9K9D1"/>
<evidence type="ECO:0000313" key="1">
    <source>
        <dbReference type="EMBL" id="APH54371.1"/>
    </source>
</evidence>
<accession>A0AAC9K9D1</accession>
<dbReference type="RefSeq" id="WP_072572421.1">
    <property type="nucleotide sequence ID" value="NZ_CP018191.1"/>
</dbReference>
<evidence type="ECO:0000313" key="2">
    <source>
        <dbReference type="Proteomes" id="UP000182373"/>
    </source>
</evidence>
<protein>
    <submittedName>
        <fullName evidence="1">Uncharacterized protein</fullName>
    </submittedName>
</protein>
<reference evidence="2" key="1">
    <citation type="submission" date="2016-11" db="EMBL/GenBank/DDBJ databases">
        <title>Comparative genomic and phenotypic analysis of Granulibacter bethesdensis clinical isolates from patients with chronic granulomatous disease.</title>
        <authorList>
            <person name="Zarember K.A."/>
            <person name="Porcella S.F."/>
            <person name="Chu J."/>
            <person name="Ding L."/>
            <person name="Dahlstrom E."/>
            <person name="Barbian K."/>
            <person name="Martens C."/>
            <person name="Sykora L."/>
            <person name="Kramer S."/>
            <person name="Pettinato A.M."/>
            <person name="Hong H."/>
            <person name="Wald G."/>
            <person name="Berg L.J."/>
            <person name="Rogge L.S."/>
            <person name="Greenberg D.E."/>
            <person name="Falcone E.L."/>
            <person name="Neves J.F."/>
            <person name="Simoes M.J."/>
            <person name="Casal M."/>
            <person name="Rodriguez-Lopez F.C."/>
            <person name="Zelazny A."/>
            <person name="Gallin J.I."/>
            <person name="Holland S.M."/>
        </authorList>
    </citation>
    <scope>NUCLEOTIDE SEQUENCE [LARGE SCALE GENOMIC DNA]</scope>
    <source>
        <strain evidence="2">NIH9.1</strain>
    </source>
</reference>
<organism evidence="1 2">
    <name type="scientific">Granulibacter bethesdensis</name>
    <dbReference type="NCBI Taxonomy" id="364410"/>
    <lineage>
        <taxon>Bacteria</taxon>
        <taxon>Pseudomonadati</taxon>
        <taxon>Pseudomonadota</taxon>
        <taxon>Alphaproteobacteria</taxon>
        <taxon>Acetobacterales</taxon>
        <taxon>Acetobacteraceae</taxon>
        <taxon>Granulibacter</taxon>
    </lineage>
</organism>
<dbReference type="Proteomes" id="UP000182373">
    <property type="component" value="Chromosome"/>
</dbReference>
<sequence>MIRFSAVIVHGMEDVRRTLRHASVAQTGVALLSAPGILASGGCGWWLAMMQAASREFPDIPFQSLADCGDAPGLAAALLRAAWPIDETVTWHMTGQTGESPPLMLILAPSPASPAIGFMAESACIPLLSAPPPAFHLPLKGRRNGATLETLLTWLKTPA</sequence>
<proteinExistence type="predicted"/>
<gene>
    <name evidence="1" type="ORF">GbCGDNIH9_1091</name>
</gene>
<name>A0AAC9K9D1_9PROT</name>
<dbReference type="EMBL" id="CP018191">
    <property type="protein sequence ID" value="APH54371.1"/>
    <property type="molecule type" value="Genomic_DNA"/>
</dbReference>